<dbReference type="PROSITE" id="PS50846">
    <property type="entry name" value="HMA_2"/>
    <property type="match status" value="1"/>
</dbReference>
<dbReference type="InterPro" id="IPR006121">
    <property type="entry name" value="HMA_dom"/>
</dbReference>
<dbReference type="SUPFAM" id="SSF55008">
    <property type="entry name" value="HMA, heavy metal-associated domain"/>
    <property type="match status" value="1"/>
</dbReference>
<dbReference type="GO" id="GO:0046872">
    <property type="term" value="F:metal ion binding"/>
    <property type="evidence" value="ECO:0007669"/>
    <property type="project" value="UniProtKB-KW"/>
</dbReference>
<name>A0A562VP16_9BACT</name>
<organism evidence="3 4">
    <name type="scientific">Geobacter argillaceus</name>
    <dbReference type="NCBI Taxonomy" id="345631"/>
    <lineage>
        <taxon>Bacteria</taxon>
        <taxon>Pseudomonadati</taxon>
        <taxon>Thermodesulfobacteriota</taxon>
        <taxon>Desulfuromonadia</taxon>
        <taxon>Geobacterales</taxon>
        <taxon>Geobacteraceae</taxon>
        <taxon>Geobacter</taxon>
    </lineage>
</organism>
<dbReference type="Gene3D" id="3.30.70.100">
    <property type="match status" value="1"/>
</dbReference>
<dbReference type="FunFam" id="3.30.70.100:FF:000001">
    <property type="entry name" value="ATPase copper transporting beta"/>
    <property type="match status" value="1"/>
</dbReference>
<dbReference type="InterPro" id="IPR036163">
    <property type="entry name" value="HMA_dom_sf"/>
</dbReference>
<dbReference type="AlphaFoldDB" id="A0A562VP16"/>
<reference evidence="3 4" key="1">
    <citation type="submission" date="2019-07" db="EMBL/GenBank/DDBJ databases">
        <title>Genomic Encyclopedia of Archaeal and Bacterial Type Strains, Phase II (KMG-II): from individual species to whole genera.</title>
        <authorList>
            <person name="Goeker M."/>
        </authorList>
    </citation>
    <scope>NUCLEOTIDE SEQUENCE [LARGE SCALE GENOMIC DNA]</scope>
    <source>
        <strain evidence="3 4">ATCC BAA-1139</strain>
    </source>
</reference>
<sequence>MKNRIINVGLLITVVTLLSVLAFYVRVGATADSVAVLKTSGMTCGSCASKITKVLEKLEGVAVTEVDIDGGWVIVGYDTKTIKPEALAEKVKGAGFGSKVQAVLTPEQFKQITGREIGKNASPSGGCGGCGTKGGCGTNNQS</sequence>
<dbReference type="Proteomes" id="UP000319449">
    <property type="component" value="Unassembled WGS sequence"/>
</dbReference>
<protein>
    <submittedName>
        <fullName evidence="3">Copper chaperone CopZ</fullName>
    </submittedName>
</protein>
<dbReference type="Pfam" id="PF00403">
    <property type="entry name" value="HMA"/>
    <property type="match status" value="1"/>
</dbReference>
<dbReference type="RefSeq" id="WP_145020708.1">
    <property type="nucleotide sequence ID" value="NZ_VLLN01000007.1"/>
</dbReference>
<evidence type="ECO:0000313" key="3">
    <source>
        <dbReference type="EMBL" id="TWJ19733.1"/>
    </source>
</evidence>
<gene>
    <name evidence="3" type="ORF">JN12_01534</name>
</gene>
<comment type="caution">
    <text evidence="3">The sequence shown here is derived from an EMBL/GenBank/DDBJ whole genome shotgun (WGS) entry which is preliminary data.</text>
</comment>
<dbReference type="EMBL" id="VLLN01000007">
    <property type="protein sequence ID" value="TWJ19733.1"/>
    <property type="molecule type" value="Genomic_DNA"/>
</dbReference>
<evidence type="ECO:0000256" key="1">
    <source>
        <dbReference type="ARBA" id="ARBA00022723"/>
    </source>
</evidence>
<dbReference type="OrthoDB" id="5401641at2"/>
<accession>A0A562VP16</accession>
<keyword evidence="1" id="KW-0479">Metal-binding</keyword>
<evidence type="ECO:0000259" key="2">
    <source>
        <dbReference type="PROSITE" id="PS50846"/>
    </source>
</evidence>
<feature type="domain" description="HMA" evidence="2">
    <location>
        <begin position="33"/>
        <end position="99"/>
    </location>
</feature>
<evidence type="ECO:0000313" key="4">
    <source>
        <dbReference type="Proteomes" id="UP000319449"/>
    </source>
</evidence>
<proteinExistence type="predicted"/>
<dbReference type="CDD" id="cd00371">
    <property type="entry name" value="HMA"/>
    <property type="match status" value="1"/>
</dbReference>
<keyword evidence="4" id="KW-1185">Reference proteome</keyword>